<evidence type="ECO:0000313" key="2">
    <source>
        <dbReference type="EMBL" id="MBB6103041.1"/>
    </source>
</evidence>
<evidence type="ECO:0000259" key="1">
    <source>
        <dbReference type="Pfam" id="PF04230"/>
    </source>
</evidence>
<gene>
    <name evidence="2" type="ORF">F4827_002894</name>
</gene>
<evidence type="ECO:0000313" key="3">
    <source>
        <dbReference type="Proteomes" id="UP000571554"/>
    </source>
</evidence>
<name>A0A7W9TYI0_9BURK</name>
<keyword evidence="3" id="KW-1185">Reference proteome</keyword>
<dbReference type="Pfam" id="PF04230">
    <property type="entry name" value="PS_pyruv_trans"/>
    <property type="match status" value="1"/>
</dbReference>
<accession>A0A7W9TYI0</accession>
<dbReference type="InterPro" id="IPR007345">
    <property type="entry name" value="Polysacch_pyruvyl_Trfase"/>
</dbReference>
<feature type="domain" description="Polysaccharide pyruvyl transferase" evidence="1">
    <location>
        <begin position="15"/>
        <end position="277"/>
    </location>
</feature>
<sequence length="347" mass="38779">MNRMNILVSSTRQWNPGDEFIRKGVERLLRSILGSRHNWLLWNRNPDLFIDRWTDCRMRTDFLTNSLRDPGLDIVDLVVFAGTPEWLGQPVEQIYRRLLTAPNIPVLILGAGSGSSLPQLAPHELEVLNRDNVFITTRSSDLAECLNRQLATPKAISLPCPAFYCAPESDSGPEQSRVGVIVQNSSVVNQSIGEDFVQSLIMALRDAQGEIDLDIVSLYTDEHNRFSRLGLKHPCVYSYEPDHLLEELAGYSTIISTRLHGALAGLSAGVPSILLAEENNFRLRSTQKLFGDLLPIVTPREAFRVAAGTTLQDARQQSKVIRSFRSSAFGDLKRRVEAFLSEALPAR</sequence>
<proteinExistence type="predicted"/>
<comment type="caution">
    <text evidence="2">The sequence shown here is derived from an EMBL/GenBank/DDBJ whole genome shotgun (WGS) entry which is preliminary data.</text>
</comment>
<dbReference type="RefSeq" id="WP_183724576.1">
    <property type="nucleotide sequence ID" value="NZ_JACHBW010000007.1"/>
</dbReference>
<reference evidence="2 3" key="1">
    <citation type="submission" date="2020-08" db="EMBL/GenBank/DDBJ databases">
        <title>Above-ground endophytic microbial communities from plants in different locations in the United States.</title>
        <authorList>
            <person name="Frank C."/>
        </authorList>
    </citation>
    <scope>NUCLEOTIDE SEQUENCE [LARGE SCALE GENOMIC DNA]</scope>
    <source>
        <strain evidence="2 3">WP4_2_2</strain>
    </source>
</reference>
<organism evidence="2 3">
    <name type="scientific">Paraburkholderia bannensis</name>
    <dbReference type="NCBI Taxonomy" id="765414"/>
    <lineage>
        <taxon>Bacteria</taxon>
        <taxon>Pseudomonadati</taxon>
        <taxon>Pseudomonadota</taxon>
        <taxon>Betaproteobacteria</taxon>
        <taxon>Burkholderiales</taxon>
        <taxon>Burkholderiaceae</taxon>
        <taxon>Paraburkholderia</taxon>
    </lineage>
</organism>
<protein>
    <recommendedName>
        <fullName evidence="1">Polysaccharide pyruvyl transferase domain-containing protein</fullName>
    </recommendedName>
</protein>
<dbReference type="Proteomes" id="UP000571554">
    <property type="component" value="Unassembled WGS sequence"/>
</dbReference>
<dbReference type="AlphaFoldDB" id="A0A7W9TYI0"/>
<dbReference type="EMBL" id="JACHBW010000007">
    <property type="protein sequence ID" value="MBB6103041.1"/>
    <property type="molecule type" value="Genomic_DNA"/>
</dbReference>